<proteinExistence type="predicted"/>
<reference evidence="2 3" key="1">
    <citation type="submission" date="2020-03" db="EMBL/GenBank/DDBJ databases">
        <title>Soil Listeria distribution.</title>
        <authorList>
            <person name="Liao J."/>
            <person name="Wiedmann M."/>
        </authorList>
    </citation>
    <scope>NUCLEOTIDE SEQUENCE [LARGE SCALE GENOMIC DNA]</scope>
    <source>
        <strain evidence="2 3">FSL L7-1645</strain>
    </source>
</reference>
<dbReference type="EMBL" id="JAARPY010000011">
    <property type="protein sequence ID" value="MBC1399395.1"/>
    <property type="molecule type" value="Genomic_DNA"/>
</dbReference>
<dbReference type="Pfam" id="PF00359">
    <property type="entry name" value="PTS_EIIA_2"/>
    <property type="match status" value="1"/>
</dbReference>
<dbReference type="PANTHER" id="PTHR47738:SF3">
    <property type="entry name" value="PHOSPHOTRANSFERASE SYSTEM MANNITOL_FRUCTOSE-SPECIFIC IIA DOMAIN CONTAINING PROTEIN"/>
    <property type="match status" value="1"/>
</dbReference>
<keyword evidence="2" id="KW-0813">Transport</keyword>
<name>A0A841YG80_9LIST</name>
<evidence type="ECO:0000313" key="2">
    <source>
        <dbReference type="EMBL" id="MBC1399395.1"/>
    </source>
</evidence>
<evidence type="ECO:0000313" key="3">
    <source>
        <dbReference type="Proteomes" id="UP000571128"/>
    </source>
</evidence>
<evidence type="ECO:0000259" key="1">
    <source>
        <dbReference type="PROSITE" id="PS51094"/>
    </source>
</evidence>
<dbReference type="Proteomes" id="UP000571128">
    <property type="component" value="Unassembled WGS sequence"/>
</dbReference>
<feature type="domain" description="PTS EIIA type-2" evidence="1">
    <location>
        <begin position="1"/>
        <end position="151"/>
    </location>
</feature>
<dbReference type="Gene3D" id="3.40.930.10">
    <property type="entry name" value="Mannitol-specific EII, Chain A"/>
    <property type="match status" value="1"/>
</dbReference>
<organism evidence="2 3">
    <name type="scientific">Listeria fleischmannii</name>
    <dbReference type="NCBI Taxonomy" id="1069827"/>
    <lineage>
        <taxon>Bacteria</taxon>
        <taxon>Bacillati</taxon>
        <taxon>Bacillota</taxon>
        <taxon>Bacilli</taxon>
        <taxon>Bacillales</taxon>
        <taxon>Listeriaceae</taxon>
        <taxon>Listeria</taxon>
    </lineage>
</organism>
<keyword evidence="2" id="KW-0762">Sugar transport</keyword>
<dbReference type="SUPFAM" id="SSF55804">
    <property type="entry name" value="Phoshotransferase/anion transport protein"/>
    <property type="match status" value="1"/>
</dbReference>
<dbReference type="CDD" id="cd00211">
    <property type="entry name" value="PTS_IIA_fru"/>
    <property type="match status" value="1"/>
</dbReference>
<dbReference type="InterPro" id="IPR051541">
    <property type="entry name" value="PTS_SugarTrans_NitroReg"/>
</dbReference>
<gene>
    <name evidence="2" type="ORF">HB844_10980</name>
</gene>
<dbReference type="AlphaFoldDB" id="A0A841YG80"/>
<comment type="caution">
    <text evidence="2">The sequence shown here is derived from an EMBL/GenBank/DDBJ whole genome shotgun (WGS) entry which is preliminary data.</text>
</comment>
<dbReference type="RefSeq" id="WP_007545262.1">
    <property type="nucleotide sequence ID" value="NZ_JAARPY010000011.1"/>
</dbReference>
<dbReference type="PROSITE" id="PS51094">
    <property type="entry name" value="PTS_EIIA_TYPE_2"/>
    <property type="match status" value="1"/>
</dbReference>
<dbReference type="InterPro" id="IPR016152">
    <property type="entry name" value="PTrfase/Anion_transptr"/>
</dbReference>
<protein>
    <submittedName>
        <fullName evidence="2">PTS sugar transporter subunit IIA</fullName>
    </submittedName>
</protein>
<dbReference type="PANTHER" id="PTHR47738">
    <property type="entry name" value="PTS SYSTEM FRUCTOSE-LIKE EIIA COMPONENT-RELATED"/>
    <property type="match status" value="1"/>
</dbReference>
<sequence length="160" mass="18166">MKVSEYFQIETIHFSEQTNQTAVLCEMAELLIKKGYVKESYQDAILKREKTFPTGLMTEFGGVALPHADSEHVLAPIVCIAKSKEPIYFHEMAVNDEIVPVHFIFMLALQDPSEQLDMLQFLIQMIQNEEVMDSIANSEQATEILDAIHAFSLIEKGDEN</sequence>
<dbReference type="InterPro" id="IPR002178">
    <property type="entry name" value="PTS_EIIA_type-2_dom"/>
</dbReference>
<accession>A0A841YG80</accession>